<dbReference type="Proteomes" id="UP000616779">
    <property type="component" value="Unassembled WGS sequence"/>
</dbReference>
<proteinExistence type="predicted"/>
<evidence type="ECO:0000313" key="2">
    <source>
        <dbReference type="Proteomes" id="UP000616779"/>
    </source>
</evidence>
<dbReference type="Gene3D" id="3.30.470.20">
    <property type="entry name" value="ATP-grasp fold, B domain"/>
    <property type="match status" value="1"/>
</dbReference>
<dbReference type="SUPFAM" id="SSF56059">
    <property type="entry name" value="Glutathione synthetase ATP-binding domain-like"/>
    <property type="match status" value="1"/>
</dbReference>
<accession>A0ABX1Y1V0</accession>
<comment type="caution">
    <text evidence="1">The sequence shown here is derived from an EMBL/GenBank/DDBJ whole genome shotgun (WGS) entry which is preliminary data.</text>
</comment>
<dbReference type="Pfam" id="PF14398">
    <property type="entry name" value="ATPgrasp_YheCD"/>
    <property type="match status" value="1"/>
</dbReference>
<evidence type="ECO:0008006" key="3">
    <source>
        <dbReference type="Google" id="ProtNLM"/>
    </source>
</evidence>
<evidence type="ECO:0000313" key="1">
    <source>
        <dbReference type="EMBL" id="NOU74086.1"/>
    </source>
</evidence>
<organism evidence="1 2">
    <name type="scientific">Paenibacillus phytorum</name>
    <dbReference type="NCBI Taxonomy" id="2654977"/>
    <lineage>
        <taxon>Bacteria</taxon>
        <taxon>Bacillati</taxon>
        <taxon>Bacillota</taxon>
        <taxon>Bacilli</taxon>
        <taxon>Bacillales</taxon>
        <taxon>Paenibacillaceae</taxon>
        <taxon>Paenibacillus</taxon>
    </lineage>
</organism>
<dbReference type="RefSeq" id="WP_171645490.1">
    <property type="nucleotide sequence ID" value="NZ_WHOA01000148.1"/>
</dbReference>
<reference evidence="1 2" key="1">
    <citation type="submission" date="2019-10" db="EMBL/GenBank/DDBJ databases">
        <title>Description of Paenibacillus terrestris sp. nov.</title>
        <authorList>
            <person name="Carlier A."/>
            <person name="Qi S."/>
        </authorList>
    </citation>
    <scope>NUCLEOTIDE SEQUENCE [LARGE SCALE GENOMIC DNA]</scope>
    <source>
        <strain evidence="1 2">LMG 31458</strain>
    </source>
</reference>
<dbReference type="EMBL" id="WHOA01000148">
    <property type="protein sequence ID" value="NOU74086.1"/>
    <property type="molecule type" value="Genomic_DNA"/>
</dbReference>
<name>A0ABX1Y1V0_9BACL</name>
<keyword evidence="2" id="KW-1185">Reference proteome</keyword>
<dbReference type="InterPro" id="IPR026838">
    <property type="entry name" value="YheC/D"/>
</dbReference>
<sequence>MILLDEGDDVRSVVGILLDRRTYLGIHRKQTGYERIDLYNKAAENLGMTPFYMCLQHISEKSALGLCYENKKYRLIRLPIPKVTHNRAMTLTPYLQKQLALLSNSSIVFNGQNRHDKLRIHKLLTTNKSIREYLPESMAYSREQLVDAMERFSSLYIKPTNSSIGKGVIKITQKGDEDWQLCWSNNEPKMLSVKKAQAFIHEKVGTQSYLIQQAISLATYHGRPYDLRISAQRGDKGKWQITGIAGKVAASGRHVTNLAKGGEARRCEELFRASGFDPYRMKAAVEQVSLMIVENLSERIPTIADVGLDVGVDDDGGIKLIEVNGRDQRYEFKQLKMHQTFKNTYETPLRYAKFLLNR</sequence>
<gene>
    <name evidence="1" type="ORF">GC098_22255</name>
</gene>
<protein>
    <recommendedName>
        <fullName evidence="3">YheC/YheD family protein</fullName>
    </recommendedName>
</protein>